<gene>
    <name evidence="1" type="ORF">E5K00_04210</name>
</gene>
<sequence length="162" mass="17647">MREALRANRKTVTRRRIAAGFGIQEQPAHYRFLGMDKGSALFEVGEPGAAPHPARIPCPFGPPGSLLRVTEEPDLVLEITEVRAEPVQAITEAEAWAEGVDLCLRESTPGTGPATGCGAPPRHPDSLPAGSAVAAFRALITAIYPTAWARNEWVWVIRFRRR</sequence>
<organism evidence="1 2">
    <name type="scientific">Hymenobacter aquaticus</name>
    <dbReference type="NCBI Taxonomy" id="1867101"/>
    <lineage>
        <taxon>Bacteria</taxon>
        <taxon>Pseudomonadati</taxon>
        <taxon>Bacteroidota</taxon>
        <taxon>Cytophagia</taxon>
        <taxon>Cytophagales</taxon>
        <taxon>Hymenobacteraceae</taxon>
        <taxon>Hymenobacter</taxon>
    </lineage>
</organism>
<evidence type="ECO:0000313" key="2">
    <source>
        <dbReference type="Proteomes" id="UP000297549"/>
    </source>
</evidence>
<dbReference type="OrthoDB" id="72471at2"/>
<dbReference type="RefSeq" id="WP_135461995.1">
    <property type="nucleotide sequence ID" value="NZ_SRLC01000001.1"/>
</dbReference>
<keyword evidence="2" id="KW-1185">Reference proteome</keyword>
<name>A0A4Z0Q310_9BACT</name>
<protein>
    <recommendedName>
        <fullName evidence="3">ASCH domain-containing protein</fullName>
    </recommendedName>
</protein>
<reference evidence="1 2" key="1">
    <citation type="submission" date="2019-04" db="EMBL/GenBank/DDBJ databases">
        <authorList>
            <person name="Feng G."/>
            <person name="Zhang J."/>
            <person name="Zhu H."/>
        </authorList>
    </citation>
    <scope>NUCLEOTIDE SEQUENCE [LARGE SCALE GENOMIC DNA]</scope>
    <source>
        <strain evidence="1 2">JCM 31653</strain>
    </source>
</reference>
<proteinExistence type="predicted"/>
<accession>A0A4Z0Q310</accession>
<evidence type="ECO:0000313" key="1">
    <source>
        <dbReference type="EMBL" id="TGE24427.1"/>
    </source>
</evidence>
<dbReference type="EMBL" id="SRLC01000001">
    <property type="protein sequence ID" value="TGE24427.1"/>
    <property type="molecule type" value="Genomic_DNA"/>
</dbReference>
<comment type="caution">
    <text evidence="1">The sequence shown here is derived from an EMBL/GenBank/DDBJ whole genome shotgun (WGS) entry which is preliminary data.</text>
</comment>
<dbReference type="Proteomes" id="UP000297549">
    <property type="component" value="Unassembled WGS sequence"/>
</dbReference>
<evidence type="ECO:0008006" key="3">
    <source>
        <dbReference type="Google" id="ProtNLM"/>
    </source>
</evidence>
<dbReference type="AlphaFoldDB" id="A0A4Z0Q310"/>